<name>A0A101J7T2_9ACTN</name>
<dbReference type="PANTHER" id="PTHR46663:SF2">
    <property type="entry name" value="GGDEF DOMAIN-CONTAINING PROTEIN"/>
    <property type="match status" value="1"/>
</dbReference>
<dbReference type="InterPro" id="IPR052163">
    <property type="entry name" value="DGC-Regulatory_Protein"/>
</dbReference>
<dbReference type="NCBIfam" id="TIGR00254">
    <property type="entry name" value="GGDEF"/>
    <property type="match status" value="1"/>
</dbReference>
<comment type="caution">
    <text evidence="3">The sequence shown here is derived from an EMBL/GenBank/DDBJ whole genome shotgun (WGS) entry which is preliminary data.</text>
</comment>
<keyword evidence="1" id="KW-0812">Transmembrane</keyword>
<protein>
    <recommendedName>
        <fullName evidence="2">GGDEF domain-containing protein</fullName>
    </recommendedName>
</protein>
<dbReference type="Gene3D" id="3.30.70.270">
    <property type="match status" value="1"/>
</dbReference>
<dbReference type="Pfam" id="PF00990">
    <property type="entry name" value="GGDEF"/>
    <property type="match status" value="1"/>
</dbReference>
<evidence type="ECO:0000313" key="3">
    <source>
        <dbReference type="EMBL" id="KUL21768.1"/>
    </source>
</evidence>
<dbReference type="SUPFAM" id="SSF55073">
    <property type="entry name" value="Nucleotide cyclase"/>
    <property type="match status" value="1"/>
</dbReference>
<dbReference type="CDD" id="cd01949">
    <property type="entry name" value="GGDEF"/>
    <property type="match status" value="1"/>
</dbReference>
<keyword evidence="1" id="KW-0472">Membrane</keyword>
<dbReference type="PROSITE" id="PS50887">
    <property type="entry name" value="GGDEF"/>
    <property type="match status" value="1"/>
</dbReference>
<dbReference type="InterPro" id="IPR029787">
    <property type="entry name" value="Nucleotide_cyclase"/>
</dbReference>
<dbReference type="EMBL" id="LLZH01000348">
    <property type="protein sequence ID" value="KUL21768.1"/>
    <property type="molecule type" value="Genomic_DNA"/>
</dbReference>
<feature type="transmembrane region" description="Helical" evidence="1">
    <location>
        <begin position="36"/>
        <end position="55"/>
    </location>
</feature>
<evidence type="ECO:0000256" key="1">
    <source>
        <dbReference type="SAM" id="Phobius"/>
    </source>
</evidence>
<sequence>MPTRALDRTRLAAAGIGGLAVLIQLGQVGNPLRSAAYERVSAASIIALVVLLAVVYRRGRTSWWTVPVVPVLVTVGASGLADPLAGTALSLVLLIVCSLYDTHRRWFARLAGSVVAMPVAVAISPAVVSQATSWHAPSVLGLVPQIVLMGVLTRAFYLGLRRQELASIRDGMLARAGRELLAMSDGGQIRQVGERISAELVRMHPGVALLIVFRDSEGLVIAYAPGAPGELAGRRLTGATPDPAELAALAPGFRDWHVDGLGGAPATAPLLMIVGGRRPVPADLVDAFRSLSYQVQLADEAQLARAELEYRAHHDHLTGLPTRAKFLGAAQDAIAGGGAVALLNIDLDGFKRVNDRHGHAAGDELLVAVARRITVAAGSHGLAARFGGDEFALLLSDFDDPARAEEAAGRLCAELAEPVLLTAGPVRIGASIGVALAEPGVTVTDLLRHADMAMYTAKAGGKNRVVRYGFDHPVSV</sequence>
<gene>
    <name evidence="3" type="ORF">ADL15_49975</name>
</gene>
<accession>A0A101J7T2</accession>
<dbReference type="Proteomes" id="UP000053244">
    <property type="component" value="Unassembled WGS sequence"/>
</dbReference>
<keyword evidence="4" id="KW-1185">Reference proteome</keyword>
<feature type="transmembrane region" description="Helical" evidence="1">
    <location>
        <begin position="139"/>
        <end position="160"/>
    </location>
</feature>
<evidence type="ECO:0000259" key="2">
    <source>
        <dbReference type="PROSITE" id="PS50887"/>
    </source>
</evidence>
<dbReference type="SMART" id="SM00267">
    <property type="entry name" value="GGDEF"/>
    <property type="match status" value="1"/>
</dbReference>
<dbReference type="InterPro" id="IPR000160">
    <property type="entry name" value="GGDEF_dom"/>
</dbReference>
<keyword evidence="1" id="KW-1133">Transmembrane helix</keyword>
<dbReference type="AlphaFoldDB" id="A0A101J7T2"/>
<dbReference type="InterPro" id="IPR043128">
    <property type="entry name" value="Rev_trsase/Diguanyl_cyclase"/>
</dbReference>
<reference evidence="3 4" key="1">
    <citation type="submission" date="2015-10" db="EMBL/GenBank/DDBJ databases">
        <authorList>
            <person name="Gilbert D.G."/>
        </authorList>
    </citation>
    <scope>NUCLEOTIDE SEQUENCE [LARGE SCALE GENOMIC DNA]</scope>
    <source>
        <strain evidence="3 4">NRRL B-16712</strain>
    </source>
</reference>
<dbReference type="PANTHER" id="PTHR46663">
    <property type="entry name" value="DIGUANYLATE CYCLASE DGCT-RELATED"/>
    <property type="match status" value="1"/>
</dbReference>
<evidence type="ECO:0000313" key="4">
    <source>
        <dbReference type="Proteomes" id="UP000053244"/>
    </source>
</evidence>
<feature type="domain" description="GGDEF" evidence="2">
    <location>
        <begin position="338"/>
        <end position="470"/>
    </location>
</feature>
<organism evidence="3 4">
    <name type="scientific">Actinoplanes awajinensis subsp. mycoplanecinus</name>
    <dbReference type="NCBI Taxonomy" id="135947"/>
    <lineage>
        <taxon>Bacteria</taxon>
        <taxon>Bacillati</taxon>
        <taxon>Actinomycetota</taxon>
        <taxon>Actinomycetes</taxon>
        <taxon>Micromonosporales</taxon>
        <taxon>Micromonosporaceae</taxon>
        <taxon>Actinoplanes</taxon>
    </lineage>
</organism>
<feature type="transmembrane region" description="Helical" evidence="1">
    <location>
        <begin position="107"/>
        <end position="127"/>
    </location>
</feature>
<proteinExistence type="predicted"/>